<proteinExistence type="predicted"/>
<comment type="caution">
    <text evidence="2">The sequence shown here is derived from an EMBL/GenBank/DDBJ whole genome shotgun (WGS) entry which is preliminary data.</text>
</comment>
<gene>
    <name evidence="2" type="ORF">MA47_06135</name>
</gene>
<sequence length="101" mass="10897">MSEDNIEVTHEQSQSRFVISVDGQTAGFAEYSPVADSDGNEIRDFNHTVVDSAFRGRGLSKPLISSALDSTRADGLKIRATCSAVKGFIAKNEDYADLVAK</sequence>
<dbReference type="PANTHER" id="PTHR31435">
    <property type="entry name" value="PROTEIN NATD1"/>
    <property type="match status" value="1"/>
</dbReference>
<dbReference type="Proteomes" id="UP000030145">
    <property type="component" value="Unassembled WGS sequence"/>
</dbReference>
<reference evidence="2 3" key="1">
    <citation type="submission" date="2014-10" db="EMBL/GenBank/DDBJ databases">
        <title>Whole Genome sequence of Corynebacterium auriscanis strain CIP 106629.</title>
        <authorList>
            <person name="Hassan S.S."/>
            <person name="Jamal S.B."/>
            <person name="Tiwari S."/>
            <person name="Oliveira L.D.C."/>
            <person name="Souza F."/>
            <person name="Mariano D.C."/>
            <person name="Almeida S."/>
            <person name="Dorella F."/>
            <person name="Pereira F."/>
            <person name="Carvalho A."/>
            <person name="Leal C.A."/>
            <person name="Soares S.D.C."/>
            <person name="Figueiredo H.C."/>
            <person name="Silva A."/>
            <person name="Azevedo V.A."/>
        </authorList>
    </citation>
    <scope>NUCLEOTIDE SEQUENCE [LARGE SCALE GENOMIC DNA]</scope>
    <source>
        <strain evidence="2 3">CIP 106629</strain>
    </source>
</reference>
<evidence type="ECO:0000259" key="1">
    <source>
        <dbReference type="PROSITE" id="PS51729"/>
    </source>
</evidence>
<dbReference type="RefSeq" id="WP_035114402.1">
    <property type="nucleotide sequence ID" value="NZ_CP047046.1"/>
</dbReference>
<protein>
    <submittedName>
        <fullName evidence="2">Acetyltransferase</fullName>
    </submittedName>
</protein>
<dbReference type="SUPFAM" id="SSF55729">
    <property type="entry name" value="Acyl-CoA N-acyltransferases (Nat)"/>
    <property type="match status" value="1"/>
</dbReference>
<dbReference type="AlphaFoldDB" id="A0A0A2DKV7"/>
<organism evidence="2 3">
    <name type="scientific">Corynebacterium auriscanis</name>
    <dbReference type="NCBI Taxonomy" id="99807"/>
    <lineage>
        <taxon>Bacteria</taxon>
        <taxon>Bacillati</taxon>
        <taxon>Actinomycetota</taxon>
        <taxon>Actinomycetes</taxon>
        <taxon>Mycobacteriales</taxon>
        <taxon>Corynebacteriaceae</taxon>
        <taxon>Corynebacterium</taxon>
    </lineage>
</organism>
<evidence type="ECO:0000313" key="2">
    <source>
        <dbReference type="EMBL" id="KGM18559.1"/>
    </source>
</evidence>
<dbReference type="Pfam" id="PF14542">
    <property type="entry name" value="Acetyltransf_CG"/>
    <property type="match status" value="1"/>
</dbReference>
<accession>A0A0A2DKV7</accession>
<dbReference type="GeneID" id="300552228"/>
<dbReference type="GO" id="GO:0016740">
    <property type="term" value="F:transferase activity"/>
    <property type="evidence" value="ECO:0007669"/>
    <property type="project" value="UniProtKB-KW"/>
</dbReference>
<dbReference type="PROSITE" id="PS51729">
    <property type="entry name" value="GNAT_YJDJ"/>
    <property type="match status" value="1"/>
</dbReference>
<dbReference type="PANTHER" id="PTHR31435:SF9">
    <property type="entry name" value="PROTEIN NATD1"/>
    <property type="match status" value="1"/>
</dbReference>
<dbReference type="InterPro" id="IPR045057">
    <property type="entry name" value="Gcn5-rel_NAT"/>
</dbReference>
<keyword evidence="2" id="KW-0808">Transferase</keyword>
<dbReference type="InterPro" id="IPR016181">
    <property type="entry name" value="Acyl_CoA_acyltransferase"/>
</dbReference>
<feature type="domain" description="N-acetyltransferase" evidence="1">
    <location>
        <begin position="9"/>
        <end position="100"/>
    </location>
</feature>
<dbReference type="InterPro" id="IPR031165">
    <property type="entry name" value="GNAT_YJDJ"/>
</dbReference>
<keyword evidence="3" id="KW-1185">Reference proteome</keyword>
<evidence type="ECO:0000313" key="3">
    <source>
        <dbReference type="Proteomes" id="UP000030145"/>
    </source>
</evidence>
<dbReference type="EMBL" id="JRVJ01000010">
    <property type="protein sequence ID" value="KGM18559.1"/>
    <property type="molecule type" value="Genomic_DNA"/>
</dbReference>
<dbReference type="CDD" id="cd04301">
    <property type="entry name" value="NAT_SF"/>
    <property type="match status" value="1"/>
</dbReference>
<name>A0A0A2DKV7_9CORY</name>
<dbReference type="Gene3D" id="3.40.630.30">
    <property type="match status" value="1"/>
</dbReference>